<keyword evidence="5 11" id="KW-0812">Transmembrane</keyword>
<dbReference type="CDD" id="cd00310">
    <property type="entry name" value="ATP-synt_Fo_a_6"/>
    <property type="match status" value="1"/>
</dbReference>
<keyword evidence="9 11" id="KW-0472">Membrane</keyword>
<keyword evidence="8 11" id="KW-0406">Ion transport</keyword>
<evidence type="ECO:0000256" key="6">
    <source>
        <dbReference type="ARBA" id="ARBA00022781"/>
    </source>
</evidence>
<evidence type="ECO:0000256" key="2">
    <source>
        <dbReference type="ARBA" id="ARBA00006810"/>
    </source>
</evidence>
<dbReference type="Pfam" id="PF00119">
    <property type="entry name" value="ATP-synt_A"/>
    <property type="match status" value="1"/>
</dbReference>
<evidence type="ECO:0000313" key="15">
    <source>
        <dbReference type="Proteomes" id="UP000608754"/>
    </source>
</evidence>
<evidence type="ECO:0000256" key="4">
    <source>
        <dbReference type="ARBA" id="ARBA00022547"/>
    </source>
</evidence>
<evidence type="ECO:0000256" key="11">
    <source>
        <dbReference type="HAMAP-Rule" id="MF_01393"/>
    </source>
</evidence>
<feature type="chain" id="PRO_5035255887" description="ATP synthase subunit a" evidence="13">
    <location>
        <begin position="21"/>
        <end position="379"/>
    </location>
</feature>
<comment type="similarity">
    <text evidence="2 11 12">Belongs to the ATPase A chain family.</text>
</comment>
<keyword evidence="10 11" id="KW-0066">ATP synthesis</keyword>
<feature type="signal peptide" evidence="13">
    <location>
        <begin position="1"/>
        <end position="20"/>
    </location>
</feature>
<evidence type="ECO:0000256" key="5">
    <source>
        <dbReference type="ARBA" id="ARBA00022692"/>
    </source>
</evidence>
<dbReference type="AlphaFoldDB" id="A0A8J7K449"/>
<keyword evidence="6 11" id="KW-0375">Hydrogen ion transport</keyword>
<keyword evidence="15" id="KW-1185">Reference proteome</keyword>
<keyword evidence="11" id="KW-1003">Cell membrane</keyword>
<accession>A0A8J7K449</accession>
<dbReference type="Gene3D" id="1.20.120.220">
    <property type="entry name" value="ATP synthase, F0 complex, subunit A"/>
    <property type="match status" value="1"/>
</dbReference>
<name>A0A8J7K449_9FLAO</name>
<organism evidence="14 15">
    <name type="scientific">Faecalibacter rhinopitheci</name>
    <dbReference type="NCBI Taxonomy" id="2779678"/>
    <lineage>
        <taxon>Bacteria</taxon>
        <taxon>Pseudomonadati</taxon>
        <taxon>Bacteroidota</taxon>
        <taxon>Flavobacteriia</taxon>
        <taxon>Flavobacteriales</taxon>
        <taxon>Weeksellaceae</taxon>
        <taxon>Faecalibacter</taxon>
    </lineage>
</organism>
<dbReference type="SUPFAM" id="SSF81336">
    <property type="entry name" value="F1F0 ATP synthase subunit A"/>
    <property type="match status" value="1"/>
</dbReference>
<feature type="transmembrane region" description="Helical" evidence="11">
    <location>
        <begin position="243"/>
        <end position="261"/>
    </location>
</feature>
<feature type="transmembrane region" description="Helical" evidence="11">
    <location>
        <begin position="302"/>
        <end position="327"/>
    </location>
</feature>
<feature type="transmembrane region" description="Helical" evidence="11">
    <location>
        <begin position="217"/>
        <end position="237"/>
    </location>
</feature>
<keyword evidence="3 11" id="KW-0813">Transport</keyword>
<keyword evidence="7 11" id="KW-1133">Transmembrane helix</keyword>
<evidence type="ECO:0000256" key="7">
    <source>
        <dbReference type="ARBA" id="ARBA00022989"/>
    </source>
</evidence>
<evidence type="ECO:0000256" key="10">
    <source>
        <dbReference type="ARBA" id="ARBA00023310"/>
    </source>
</evidence>
<sequence length="379" mass="42172">MKFSALLTFLMLFTFGFAKAQHHENTTTFSELVQKDNQVKAEELAKVKSGESTFNPVPTIMHHIGDAHEWHLWGEGDNSVSIPLPIILWDDNGLNVFMSSKFHHGEHVVESNGNHYLLYHEKIYKTDAQELVTLHVDEKGVTHVENEKPLDFSITKNVASMLLSFVILILVFSAVSSNYKKGNLVPRGIAGFIEPIIIFIRDEVAVPNIGEKKYAKYMPYLLTLFFFIWVNNLLGLLPGAANVTGNIAVTFVLAVIALIVINVSGNKGYWGHMLWMPGVPVPVKLLLAPIELIGVITKPFALMIRLFANITAGHIIILSLISLIFIFQTEFMAGGSLPLALFIYCLELLVAVLQAFVFTMLVALFIGTATAEHEHHDAH</sequence>
<feature type="transmembrane region" description="Helical" evidence="11">
    <location>
        <begin position="339"/>
        <end position="366"/>
    </location>
</feature>
<evidence type="ECO:0000313" key="14">
    <source>
        <dbReference type="EMBL" id="MBF0597083.1"/>
    </source>
</evidence>
<dbReference type="EMBL" id="JADGIK010000003">
    <property type="protein sequence ID" value="MBF0597083.1"/>
    <property type="molecule type" value="Genomic_DNA"/>
</dbReference>
<evidence type="ECO:0000256" key="12">
    <source>
        <dbReference type="RuleBase" id="RU000483"/>
    </source>
</evidence>
<dbReference type="Proteomes" id="UP000608754">
    <property type="component" value="Unassembled WGS sequence"/>
</dbReference>
<dbReference type="RefSeq" id="WP_194182630.1">
    <property type="nucleotide sequence ID" value="NZ_JADGIK010000003.1"/>
</dbReference>
<dbReference type="GO" id="GO:0005886">
    <property type="term" value="C:plasma membrane"/>
    <property type="evidence" value="ECO:0007669"/>
    <property type="project" value="UniProtKB-SubCell"/>
</dbReference>
<dbReference type="GO" id="GO:0045259">
    <property type="term" value="C:proton-transporting ATP synthase complex"/>
    <property type="evidence" value="ECO:0007669"/>
    <property type="project" value="UniProtKB-KW"/>
</dbReference>
<reference evidence="14" key="1">
    <citation type="submission" date="2020-10" db="EMBL/GenBank/DDBJ databases">
        <authorList>
            <person name="Lu T."/>
            <person name="Wang Q."/>
            <person name="Han X."/>
        </authorList>
    </citation>
    <scope>NUCLEOTIDE SEQUENCE</scope>
    <source>
        <strain evidence="14">WQ 117</strain>
    </source>
</reference>
<feature type="transmembrane region" description="Helical" evidence="11">
    <location>
        <begin position="158"/>
        <end position="179"/>
    </location>
</feature>
<dbReference type="PANTHER" id="PTHR11410">
    <property type="entry name" value="ATP SYNTHASE SUBUNIT A"/>
    <property type="match status" value="1"/>
</dbReference>
<dbReference type="InterPro" id="IPR000568">
    <property type="entry name" value="ATP_synth_F0_asu"/>
</dbReference>
<gene>
    <name evidence="11 14" type="primary">atpB</name>
    <name evidence="14" type="ORF">IM532_06425</name>
</gene>
<evidence type="ECO:0000256" key="3">
    <source>
        <dbReference type="ARBA" id="ARBA00022448"/>
    </source>
</evidence>
<keyword evidence="4 11" id="KW-0138">CF(0)</keyword>
<comment type="function">
    <text evidence="11 12">Key component of the proton channel; it plays a direct role in the translocation of protons across the membrane.</text>
</comment>
<dbReference type="InterPro" id="IPR035908">
    <property type="entry name" value="F0_ATP_A_sf"/>
</dbReference>
<keyword evidence="13" id="KW-0732">Signal</keyword>
<protein>
    <recommendedName>
        <fullName evidence="11 12">ATP synthase subunit a</fullName>
    </recommendedName>
    <alternativeName>
        <fullName evidence="11">ATP synthase F0 sector subunit a</fullName>
    </alternativeName>
    <alternativeName>
        <fullName evidence="11">F-ATPase subunit 6</fullName>
    </alternativeName>
</protein>
<proteinExistence type="inferred from homology"/>
<evidence type="ECO:0000256" key="9">
    <source>
        <dbReference type="ARBA" id="ARBA00023136"/>
    </source>
</evidence>
<evidence type="ECO:0000256" key="8">
    <source>
        <dbReference type="ARBA" id="ARBA00023065"/>
    </source>
</evidence>
<evidence type="ECO:0000256" key="1">
    <source>
        <dbReference type="ARBA" id="ARBA00004141"/>
    </source>
</evidence>
<dbReference type="NCBIfam" id="TIGR01131">
    <property type="entry name" value="ATP_synt_6_or_A"/>
    <property type="match status" value="1"/>
</dbReference>
<evidence type="ECO:0000256" key="13">
    <source>
        <dbReference type="SAM" id="SignalP"/>
    </source>
</evidence>
<dbReference type="InterPro" id="IPR045083">
    <property type="entry name" value="ATP_synth_F0_asu_bact/mt"/>
</dbReference>
<comment type="subcellular location">
    <subcellularLocation>
        <location evidence="11 12">Cell membrane</location>
        <topology evidence="11 12">Multi-pass membrane protein</topology>
    </subcellularLocation>
    <subcellularLocation>
        <location evidence="1">Membrane</location>
        <topology evidence="1">Multi-pass membrane protein</topology>
    </subcellularLocation>
</comment>
<comment type="caution">
    <text evidence="14">The sequence shown here is derived from an EMBL/GenBank/DDBJ whole genome shotgun (WGS) entry which is preliminary data.</text>
</comment>
<dbReference type="PANTHER" id="PTHR11410:SF0">
    <property type="entry name" value="ATP SYNTHASE SUBUNIT A"/>
    <property type="match status" value="1"/>
</dbReference>
<dbReference type="GO" id="GO:0046933">
    <property type="term" value="F:proton-transporting ATP synthase activity, rotational mechanism"/>
    <property type="evidence" value="ECO:0007669"/>
    <property type="project" value="UniProtKB-UniRule"/>
</dbReference>
<dbReference type="HAMAP" id="MF_01393">
    <property type="entry name" value="ATP_synth_a_bact"/>
    <property type="match status" value="1"/>
</dbReference>
<dbReference type="PRINTS" id="PR00123">
    <property type="entry name" value="ATPASEA"/>
</dbReference>